<dbReference type="CDD" id="cd00571">
    <property type="entry name" value="UreE"/>
    <property type="match status" value="1"/>
</dbReference>
<dbReference type="InterPro" id="IPR012406">
    <property type="entry name" value="UreE"/>
</dbReference>
<dbReference type="SUPFAM" id="SSF69287">
    <property type="entry name" value="Urease metallochaperone UreE, N-terminal domain"/>
    <property type="match status" value="1"/>
</dbReference>
<dbReference type="HAMAP" id="MF_00822">
    <property type="entry name" value="UreE"/>
    <property type="match status" value="1"/>
</dbReference>
<dbReference type="GO" id="GO:0016151">
    <property type="term" value="F:nickel cation binding"/>
    <property type="evidence" value="ECO:0007669"/>
    <property type="project" value="UniProtKB-UniRule"/>
</dbReference>
<keyword evidence="3 5" id="KW-0533">Nickel</keyword>
<dbReference type="PIRSF" id="PIRSF036402">
    <property type="entry name" value="Ureas_acces_UreE"/>
    <property type="match status" value="1"/>
</dbReference>
<dbReference type="Gene3D" id="3.30.70.790">
    <property type="entry name" value="UreE, C-terminal domain"/>
    <property type="match status" value="1"/>
</dbReference>
<dbReference type="GO" id="GO:0005737">
    <property type="term" value="C:cytoplasm"/>
    <property type="evidence" value="ECO:0007669"/>
    <property type="project" value="UniProtKB-SubCell"/>
</dbReference>
<name>A0A852TLS2_9BACI</name>
<comment type="function">
    <text evidence="5">Involved in urease metallocenter assembly. Binds nickel. Probably functions as a nickel donor during metallocenter assembly.</text>
</comment>
<dbReference type="InterPro" id="IPR036118">
    <property type="entry name" value="UreE_N_sf"/>
</dbReference>
<dbReference type="SUPFAM" id="SSF69737">
    <property type="entry name" value="Urease metallochaperone UreE, C-terminal domain"/>
    <property type="match status" value="1"/>
</dbReference>
<reference evidence="8" key="1">
    <citation type="submission" date="2020-07" db="EMBL/GenBank/DDBJ databases">
        <authorList>
            <person name="Partida-Martinez L."/>
            <person name="Huntemann M."/>
            <person name="Clum A."/>
            <person name="Wang J."/>
            <person name="Palaniappan K."/>
            <person name="Ritter S."/>
            <person name="Chen I.-M."/>
            <person name="Stamatis D."/>
            <person name="Reddy T."/>
            <person name="O'Malley R."/>
            <person name="Daum C."/>
            <person name="Shapiro N."/>
            <person name="Ivanova N."/>
            <person name="Kyrpides N."/>
            <person name="Woyke T."/>
        </authorList>
    </citation>
    <scope>NUCLEOTIDE SEQUENCE [LARGE SCALE GENOMIC DNA]</scope>
    <source>
        <strain evidence="8">AT2.8</strain>
    </source>
</reference>
<comment type="subcellular location">
    <subcellularLocation>
        <location evidence="1 5">Cytoplasm</location>
    </subcellularLocation>
</comment>
<dbReference type="GO" id="GO:0065003">
    <property type="term" value="P:protein-containing complex assembly"/>
    <property type="evidence" value="ECO:0007669"/>
    <property type="project" value="InterPro"/>
</dbReference>
<dbReference type="Gene3D" id="2.60.260.20">
    <property type="entry name" value="Urease metallochaperone UreE, N-terminal domain"/>
    <property type="match status" value="1"/>
</dbReference>
<protein>
    <recommendedName>
        <fullName evidence="5">Urease accessory protein UreE</fullName>
    </recommendedName>
</protein>
<reference evidence="8" key="2">
    <citation type="submission" date="2020-08" db="EMBL/GenBank/DDBJ databases">
        <title>The Agave Microbiome: Exploring the role of microbial communities in plant adaptations to desert environments.</title>
        <authorList>
            <person name="Partida-Martinez L.P."/>
        </authorList>
    </citation>
    <scope>NUCLEOTIDE SEQUENCE [LARGE SCALE GENOMIC DNA]</scope>
    <source>
        <strain evidence="8">AT2.8</strain>
    </source>
</reference>
<dbReference type="EMBL" id="JACCBX010000020">
    <property type="protein sequence ID" value="NYE09309.1"/>
    <property type="molecule type" value="Genomic_DNA"/>
</dbReference>
<dbReference type="GO" id="GO:0019627">
    <property type="term" value="P:urea metabolic process"/>
    <property type="evidence" value="ECO:0007669"/>
    <property type="project" value="InterPro"/>
</dbReference>
<organism evidence="7 8">
    <name type="scientific">Neobacillus niacini</name>
    <dbReference type="NCBI Taxonomy" id="86668"/>
    <lineage>
        <taxon>Bacteria</taxon>
        <taxon>Bacillati</taxon>
        <taxon>Bacillota</taxon>
        <taxon>Bacilli</taxon>
        <taxon>Bacillales</taxon>
        <taxon>Bacillaceae</taxon>
        <taxon>Neobacillus</taxon>
    </lineage>
</organism>
<dbReference type="Pfam" id="PF05194">
    <property type="entry name" value="UreE_C"/>
    <property type="match status" value="1"/>
</dbReference>
<dbReference type="SMART" id="SM00988">
    <property type="entry name" value="UreE_N"/>
    <property type="match status" value="1"/>
</dbReference>
<dbReference type="Proteomes" id="UP000548423">
    <property type="component" value="Unassembled WGS sequence"/>
</dbReference>
<gene>
    <name evidence="5" type="primary">ureE</name>
    <name evidence="7" type="ORF">F4694_006180</name>
</gene>
<evidence type="ECO:0000256" key="1">
    <source>
        <dbReference type="ARBA" id="ARBA00004496"/>
    </source>
</evidence>
<dbReference type="GO" id="GO:0051082">
    <property type="term" value="F:unfolded protein binding"/>
    <property type="evidence" value="ECO:0007669"/>
    <property type="project" value="UniProtKB-UniRule"/>
</dbReference>
<dbReference type="NCBIfam" id="NF009755">
    <property type="entry name" value="PRK13261.2-1"/>
    <property type="match status" value="1"/>
</dbReference>
<proteinExistence type="inferred from homology"/>
<comment type="caution">
    <text evidence="7">The sequence shown here is derived from an EMBL/GenBank/DDBJ whole genome shotgun (WGS) entry which is preliminary data.</text>
</comment>
<evidence type="ECO:0000313" key="7">
    <source>
        <dbReference type="EMBL" id="NYE09309.1"/>
    </source>
</evidence>
<feature type="domain" description="UreE urease accessory N-terminal" evidence="6">
    <location>
        <begin position="6"/>
        <end position="69"/>
    </location>
</feature>
<keyword evidence="2 5" id="KW-0963">Cytoplasm</keyword>
<dbReference type="AlphaFoldDB" id="A0A852TLS2"/>
<evidence type="ECO:0000256" key="5">
    <source>
        <dbReference type="HAMAP-Rule" id="MF_00822"/>
    </source>
</evidence>
<evidence type="ECO:0000256" key="3">
    <source>
        <dbReference type="ARBA" id="ARBA00022596"/>
    </source>
</evidence>
<evidence type="ECO:0000313" key="8">
    <source>
        <dbReference type="Proteomes" id="UP000548423"/>
    </source>
</evidence>
<dbReference type="InterPro" id="IPR007864">
    <property type="entry name" value="UreE_C_dom"/>
</dbReference>
<evidence type="ECO:0000259" key="6">
    <source>
        <dbReference type="SMART" id="SM00988"/>
    </source>
</evidence>
<dbReference type="InterPro" id="IPR004029">
    <property type="entry name" value="UreE_N"/>
</dbReference>
<dbReference type="GO" id="GO:0006457">
    <property type="term" value="P:protein folding"/>
    <property type="evidence" value="ECO:0007669"/>
    <property type="project" value="InterPro"/>
</dbReference>
<sequence>MIIEKVLGNVSTIEKRTPHVERVYLESDLLVKRIQRVITDHGREIGIRLKDNKDLVDGDILHMDEKNMIVISVKEDDVLVIMPTSIGQMGDIAHQLGNRHLPAQFVGDEMLVQYDYLVEELLKQVKVPYKREKRKVGQAFRHIGHSHG</sequence>
<comment type="similarity">
    <text evidence="5">Belongs to the UreE family.</text>
</comment>
<dbReference type="Pfam" id="PF02814">
    <property type="entry name" value="UreE_N"/>
    <property type="match status" value="1"/>
</dbReference>
<evidence type="ECO:0000256" key="2">
    <source>
        <dbReference type="ARBA" id="ARBA00022490"/>
    </source>
</evidence>
<accession>A0A852TLS2</accession>
<evidence type="ECO:0000256" key="4">
    <source>
        <dbReference type="ARBA" id="ARBA00023186"/>
    </source>
</evidence>
<keyword evidence="4 5" id="KW-0143">Chaperone</keyword>